<keyword evidence="1" id="KW-0472">Membrane</keyword>
<dbReference type="EMBL" id="JAANIU010006356">
    <property type="protein sequence ID" value="KAG1542299.1"/>
    <property type="molecule type" value="Genomic_DNA"/>
</dbReference>
<protein>
    <submittedName>
        <fullName evidence="2">Uncharacterized protein</fullName>
    </submittedName>
</protein>
<organism evidence="2 3">
    <name type="scientific">Rhizopus delemar</name>
    <dbReference type="NCBI Taxonomy" id="936053"/>
    <lineage>
        <taxon>Eukaryota</taxon>
        <taxon>Fungi</taxon>
        <taxon>Fungi incertae sedis</taxon>
        <taxon>Mucoromycota</taxon>
        <taxon>Mucoromycotina</taxon>
        <taxon>Mucoromycetes</taxon>
        <taxon>Mucorales</taxon>
        <taxon>Mucorineae</taxon>
        <taxon>Rhizopodaceae</taxon>
        <taxon>Rhizopus</taxon>
    </lineage>
</organism>
<evidence type="ECO:0000313" key="3">
    <source>
        <dbReference type="Proteomes" id="UP000740926"/>
    </source>
</evidence>
<proteinExistence type="predicted"/>
<reference evidence="2 3" key="1">
    <citation type="journal article" date="2020" name="Microb. Genom.">
        <title>Genetic diversity of clinical and environmental Mucorales isolates obtained from an investigation of mucormycosis cases among solid organ transplant recipients.</title>
        <authorList>
            <person name="Nguyen M.H."/>
            <person name="Kaul D."/>
            <person name="Muto C."/>
            <person name="Cheng S.J."/>
            <person name="Richter R.A."/>
            <person name="Bruno V.M."/>
            <person name="Liu G."/>
            <person name="Beyhan S."/>
            <person name="Sundermann A.J."/>
            <person name="Mounaud S."/>
            <person name="Pasculle A.W."/>
            <person name="Nierman W.C."/>
            <person name="Driscoll E."/>
            <person name="Cumbie R."/>
            <person name="Clancy C.J."/>
            <person name="Dupont C.L."/>
        </authorList>
    </citation>
    <scope>NUCLEOTIDE SEQUENCE [LARGE SCALE GENOMIC DNA]</scope>
    <source>
        <strain evidence="2 3">GL24</strain>
    </source>
</reference>
<keyword evidence="1" id="KW-0812">Transmembrane</keyword>
<dbReference type="AlphaFoldDB" id="A0A9P6YA04"/>
<evidence type="ECO:0000313" key="2">
    <source>
        <dbReference type="EMBL" id="KAG1542299.1"/>
    </source>
</evidence>
<gene>
    <name evidence="2" type="ORF">G6F50_014123</name>
</gene>
<dbReference type="Proteomes" id="UP000740926">
    <property type="component" value="Unassembled WGS sequence"/>
</dbReference>
<keyword evidence="3" id="KW-1185">Reference proteome</keyword>
<comment type="caution">
    <text evidence="2">The sequence shown here is derived from an EMBL/GenBank/DDBJ whole genome shotgun (WGS) entry which is preliminary data.</text>
</comment>
<name>A0A9P6YA04_9FUNG</name>
<accession>A0A9P6YA04</accession>
<keyword evidence="1" id="KW-1133">Transmembrane helix</keyword>
<sequence>MHAQARAAARAQRIGHQARAEIGTADAAAAHVGHAAVFQRAHQHAHALADSARSGIGLGRHRRIDHIATQCGMQRGAAFGQVDLFAAEQAIDGAADITLGGQCQQRLQRGGIVFLPGEVDVQRPDPQRQVLDAAGFGGEQAGNACALQALGVGMQRVESVVRCHAAWVGIVSLGWVIWVLPSTYTSFGLKLSASCSVMLANAAMMMMSPTCTWRAAPPLSETTPLPASARMA</sequence>
<evidence type="ECO:0000256" key="1">
    <source>
        <dbReference type="SAM" id="Phobius"/>
    </source>
</evidence>
<feature type="transmembrane region" description="Helical" evidence="1">
    <location>
        <begin position="164"/>
        <end position="181"/>
    </location>
</feature>